<dbReference type="InterPro" id="IPR020631">
    <property type="entry name" value="THF_DH/CycHdrlase_NAD-bd_dom"/>
</dbReference>
<dbReference type="Gene3D" id="3.40.50.720">
    <property type="entry name" value="NAD(P)-binding Rossmann-like Domain"/>
    <property type="match status" value="1"/>
</dbReference>
<reference evidence="2" key="1">
    <citation type="submission" date="2021-01" db="EMBL/GenBank/DDBJ databases">
        <authorList>
            <person name="Corre E."/>
            <person name="Pelletier E."/>
            <person name="Niang G."/>
            <person name="Scheremetjew M."/>
            <person name="Finn R."/>
            <person name="Kale V."/>
            <person name="Holt S."/>
            <person name="Cochrane G."/>
            <person name="Meng A."/>
            <person name="Brown T."/>
            <person name="Cohen L."/>
        </authorList>
    </citation>
    <scope>NUCLEOTIDE SEQUENCE</scope>
    <source>
        <strain evidence="2">CCAP 955/1</strain>
    </source>
</reference>
<dbReference type="GO" id="GO:0004488">
    <property type="term" value="F:methylenetetrahydrofolate dehydrogenase (NADP+) activity"/>
    <property type="evidence" value="ECO:0007669"/>
    <property type="project" value="InterPro"/>
</dbReference>
<feature type="domain" description="Tetrahydrofolate dehydrogenase/cyclohydrolase NAD(P)-binding" evidence="1">
    <location>
        <begin position="4"/>
        <end position="134"/>
    </location>
</feature>
<dbReference type="GO" id="GO:0005829">
    <property type="term" value="C:cytosol"/>
    <property type="evidence" value="ECO:0007669"/>
    <property type="project" value="TreeGrafter"/>
</dbReference>
<dbReference type="AlphaFoldDB" id="A0A7S3LZ69"/>
<dbReference type="GO" id="GO:0035999">
    <property type="term" value="P:tetrahydrofolate interconversion"/>
    <property type="evidence" value="ECO:0007669"/>
    <property type="project" value="TreeGrafter"/>
</dbReference>
<organism evidence="2">
    <name type="scientific">Spumella elongata</name>
    <dbReference type="NCBI Taxonomy" id="89044"/>
    <lineage>
        <taxon>Eukaryota</taxon>
        <taxon>Sar</taxon>
        <taxon>Stramenopiles</taxon>
        <taxon>Ochrophyta</taxon>
        <taxon>Chrysophyceae</taxon>
        <taxon>Chromulinales</taxon>
        <taxon>Chromulinaceae</taxon>
        <taxon>Spumella</taxon>
    </lineage>
</organism>
<dbReference type="EMBL" id="HBIC01004337">
    <property type="protein sequence ID" value="CAE0273535.1"/>
    <property type="molecule type" value="Transcribed_RNA"/>
</dbReference>
<dbReference type="PANTHER" id="PTHR48099">
    <property type="entry name" value="C-1-TETRAHYDROFOLATE SYNTHASE, CYTOPLASMIC-RELATED"/>
    <property type="match status" value="1"/>
</dbReference>
<dbReference type="InterPro" id="IPR036291">
    <property type="entry name" value="NAD(P)-bd_dom_sf"/>
</dbReference>
<dbReference type="SUPFAM" id="SSF51735">
    <property type="entry name" value="NAD(P)-binding Rossmann-fold domains"/>
    <property type="match status" value="1"/>
</dbReference>
<protein>
    <recommendedName>
        <fullName evidence="1">Tetrahydrofolate dehydrogenase/cyclohydrolase NAD(P)-binding domain-containing protein</fullName>
    </recommendedName>
</protein>
<evidence type="ECO:0000313" key="2">
    <source>
        <dbReference type="EMBL" id="CAE0273535.1"/>
    </source>
</evidence>
<proteinExistence type="predicted"/>
<name>A0A7S3LZ69_9STRA</name>
<dbReference type="GO" id="GO:0004477">
    <property type="term" value="F:methenyltetrahydrofolate cyclohydrolase activity"/>
    <property type="evidence" value="ECO:0007669"/>
    <property type="project" value="TreeGrafter"/>
</dbReference>
<dbReference type="Pfam" id="PF02882">
    <property type="entry name" value="THF_DHG_CYH_C"/>
    <property type="match status" value="1"/>
</dbReference>
<dbReference type="GO" id="GO:0004487">
    <property type="term" value="F:methylenetetrahydrofolate dehydrogenase (NAD+) activity"/>
    <property type="evidence" value="ECO:0007669"/>
    <property type="project" value="TreeGrafter"/>
</dbReference>
<evidence type="ECO:0000259" key="1">
    <source>
        <dbReference type="Pfam" id="PF02882"/>
    </source>
</evidence>
<accession>A0A7S3LZ69</accession>
<gene>
    <name evidence="2" type="ORF">SELO1098_LOCUS2361</name>
</gene>
<sequence length="158" mass="17081">MGDRMSGKVVTVVNRSEVVGRPLAAMLANDGATVYSVDIDSTYVFRRGKVEPVPAEATTESCVRQSDVVVLAVPSDKYKMDPSWVKEGAIVVNVASHKNIDENALLSTRPGVRYVPAVGKITIAMLERNLIRLQQNFKGSGRLVWDSSIGCVAPAPDH</sequence>
<dbReference type="GO" id="GO:0009113">
    <property type="term" value="P:purine nucleobase biosynthetic process"/>
    <property type="evidence" value="ECO:0007669"/>
    <property type="project" value="TreeGrafter"/>
</dbReference>
<dbReference type="PANTHER" id="PTHR48099:SF3">
    <property type="entry name" value="METHYLENETETRAHYDROFOLATE DEHYDROGENASE [NAD(+)]"/>
    <property type="match status" value="1"/>
</dbReference>